<dbReference type="EMBL" id="FNOK01000008">
    <property type="protein sequence ID" value="SDX15933.1"/>
    <property type="molecule type" value="Genomic_DNA"/>
</dbReference>
<evidence type="ECO:0000256" key="3">
    <source>
        <dbReference type="ARBA" id="ARBA00022475"/>
    </source>
</evidence>
<evidence type="ECO:0000256" key="1">
    <source>
        <dbReference type="ARBA" id="ARBA00004162"/>
    </source>
</evidence>
<feature type="compositionally biased region" description="Basic and acidic residues" evidence="10">
    <location>
        <begin position="71"/>
        <end position="81"/>
    </location>
</feature>
<evidence type="ECO:0000313" key="12">
    <source>
        <dbReference type="Proteomes" id="UP000199529"/>
    </source>
</evidence>
<dbReference type="AlphaFoldDB" id="A0A1H2ZEL5"/>
<dbReference type="NCBIfam" id="TIGR01411">
    <property type="entry name" value="tatAE"/>
    <property type="match status" value="1"/>
</dbReference>
<dbReference type="NCBIfam" id="NF001854">
    <property type="entry name" value="PRK00575.1"/>
    <property type="match status" value="1"/>
</dbReference>
<dbReference type="Gene3D" id="1.20.5.3310">
    <property type="match status" value="1"/>
</dbReference>
<keyword evidence="6 9" id="KW-1133">Transmembrane helix</keyword>
<evidence type="ECO:0000256" key="8">
    <source>
        <dbReference type="ARBA" id="ARBA00023136"/>
    </source>
</evidence>
<dbReference type="InterPro" id="IPR006312">
    <property type="entry name" value="TatA/E"/>
</dbReference>
<feature type="region of interest" description="Disordered" evidence="10">
    <location>
        <begin position="43"/>
        <end position="81"/>
    </location>
</feature>
<dbReference type="GO" id="GO:0043953">
    <property type="term" value="P:protein transport by the Tat complex"/>
    <property type="evidence" value="ECO:0007669"/>
    <property type="project" value="UniProtKB-UniRule"/>
</dbReference>
<comment type="subcellular location">
    <subcellularLocation>
        <location evidence="1 9">Cell membrane</location>
        <topology evidence="1 9">Single-pass membrane protein</topology>
    </subcellularLocation>
</comment>
<accession>A0A1H2ZEL5</accession>
<comment type="subunit">
    <text evidence="9">The Tat system comprises two distinct complexes: a TatABC complex, containing multiple copies of TatA, TatB and TatC subunits, and a separate TatA complex, containing only TatA subunits. Substrates initially bind to the TatABC complex, which probably triggers association of the separate TatA complex to form the active translocon.</text>
</comment>
<feature type="transmembrane region" description="Helical" evidence="9">
    <location>
        <begin position="6"/>
        <end position="25"/>
    </location>
</feature>
<protein>
    <recommendedName>
        <fullName evidence="9">Sec-independent protein translocase protein TatA</fullName>
    </recommendedName>
</protein>
<evidence type="ECO:0000256" key="5">
    <source>
        <dbReference type="ARBA" id="ARBA00022927"/>
    </source>
</evidence>
<sequence length="81" mass="8837">MGTLSAWHWLIVLAAVLLLFGSAKLPQMARSLGQSARVLKAEARGLKDDEKAAAERDQDKPAAGKRGPQQVEDKQRDDPKT</sequence>
<keyword evidence="12" id="KW-1185">Reference proteome</keyword>
<dbReference type="OrthoDB" id="5245163at2"/>
<organism evidence="11 12">
    <name type="scientific">Saccharopolyspora shandongensis</name>
    <dbReference type="NCBI Taxonomy" id="418495"/>
    <lineage>
        <taxon>Bacteria</taxon>
        <taxon>Bacillati</taxon>
        <taxon>Actinomycetota</taxon>
        <taxon>Actinomycetes</taxon>
        <taxon>Pseudonocardiales</taxon>
        <taxon>Pseudonocardiaceae</taxon>
        <taxon>Saccharopolyspora</taxon>
    </lineage>
</organism>
<gene>
    <name evidence="9" type="primary">tatA</name>
    <name evidence="11" type="ORF">SAMN05216215_100825</name>
</gene>
<keyword evidence="5 9" id="KW-0653">Protein transport</keyword>
<dbReference type="PANTHER" id="PTHR42982:SF8">
    <property type="entry name" value="SEC-INDEPENDENT PROTEIN TRANSLOCASE PROTEIN TATA"/>
    <property type="match status" value="1"/>
</dbReference>
<dbReference type="GO" id="GO:0008320">
    <property type="term" value="F:protein transmembrane transporter activity"/>
    <property type="evidence" value="ECO:0007669"/>
    <property type="project" value="UniProtKB-UniRule"/>
</dbReference>
<dbReference type="Proteomes" id="UP000199529">
    <property type="component" value="Unassembled WGS sequence"/>
</dbReference>
<proteinExistence type="inferred from homology"/>
<dbReference type="InterPro" id="IPR003369">
    <property type="entry name" value="TatA/B/E"/>
</dbReference>
<keyword evidence="7 9" id="KW-0811">Translocation</keyword>
<reference evidence="12" key="1">
    <citation type="submission" date="2016-10" db="EMBL/GenBank/DDBJ databases">
        <authorList>
            <person name="Varghese N."/>
            <person name="Submissions S."/>
        </authorList>
    </citation>
    <scope>NUCLEOTIDE SEQUENCE [LARGE SCALE GENOMIC DNA]</scope>
    <source>
        <strain evidence="12">CGMCC 4.3530</strain>
    </source>
</reference>
<evidence type="ECO:0000256" key="9">
    <source>
        <dbReference type="HAMAP-Rule" id="MF_00236"/>
    </source>
</evidence>
<keyword evidence="2 9" id="KW-0813">Transport</keyword>
<keyword evidence="4 9" id="KW-0812">Transmembrane</keyword>
<name>A0A1H2ZEL5_9PSEU</name>
<feature type="compositionally biased region" description="Basic and acidic residues" evidence="10">
    <location>
        <begin position="43"/>
        <end position="62"/>
    </location>
</feature>
<evidence type="ECO:0000256" key="7">
    <source>
        <dbReference type="ARBA" id="ARBA00023010"/>
    </source>
</evidence>
<dbReference type="HAMAP" id="MF_00236">
    <property type="entry name" value="TatA_E"/>
    <property type="match status" value="1"/>
</dbReference>
<evidence type="ECO:0000256" key="2">
    <source>
        <dbReference type="ARBA" id="ARBA00022448"/>
    </source>
</evidence>
<dbReference type="Pfam" id="PF02416">
    <property type="entry name" value="TatA_B_E"/>
    <property type="match status" value="1"/>
</dbReference>
<dbReference type="RefSeq" id="WP_093264442.1">
    <property type="nucleotide sequence ID" value="NZ_FNOK01000008.1"/>
</dbReference>
<evidence type="ECO:0000256" key="10">
    <source>
        <dbReference type="SAM" id="MobiDB-lite"/>
    </source>
</evidence>
<dbReference type="PANTHER" id="PTHR42982">
    <property type="entry name" value="SEC-INDEPENDENT PROTEIN TRANSLOCASE PROTEIN TATA"/>
    <property type="match status" value="1"/>
</dbReference>
<evidence type="ECO:0000313" key="11">
    <source>
        <dbReference type="EMBL" id="SDX15933.1"/>
    </source>
</evidence>
<dbReference type="STRING" id="418495.SAMN05216215_100825"/>
<comment type="function">
    <text evidence="9">Part of the twin-arginine translocation (Tat) system that transports large folded proteins containing a characteristic twin-arginine motif in their signal peptide across membranes. TatA could form the protein-conducting channel of the Tat system.</text>
</comment>
<evidence type="ECO:0000256" key="6">
    <source>
        <dbReference type="ARBA" id="ARBA00022989"/>
    </source>
</evidence>
<dbReference type="GO" id="GO:0033281">
    <property type="term" value="C:TAT protein transport complex"/>
    <property type="evidence" value="ECO:0007669"/>
    <property type="project" value="UniProtKB-UniRule"/>
</dbReference>
<keyword evidence="8 9" id="KW-0472">Membrane</keyword>
<keyword evidence="3 9" id="KW-1003">Cell membrane</keyword>
<evidence type="ECO:0000256" key="4">
    <source>
        <dbReference type="ARBA" id="ARBA00022692"/>
    </source>
</evidence>
<comment type="similarity">
    <text evidence="9">Belongs to the TatA/E family.</text>
</comment>